<name>A0A2V1HQU3_9MICO</name>
<evidence type="ECO:0000313" key="2">
    <source>
        <dbReference type="EMBL" id="PVZ94898.1"/>
    </source>
</evidence>
<keyword evidence="1" id="KW-0812">Transmembrane</keyword>
<keyword evidence="1" id="KW-0472">Membrane</keyword>
<dbReference type="AlphaFoldDB" id="A0A2V1HQU3"/>
<feature type="transmembrane region" description="Helical" evidence="1">
    <location>
        <begin position="12"/>
        <end position="32"/>
    </location>
</feature>
<protein>
    <submittedName>
        <fullName evidence="2">Uncharacterized protein</fullName>
    </submittedName>
</protein>
<accession>A0A2V1HQU3</accession>
<evidence type="ECO:0000256" key="1">
    <source>
        <dbReference type="SAM" id="Phobius"/>
    </source>
</evidence>
<keyword evidence="1" id="KW-1133">Transmembrane helix</keyword>
<dbReference type="EMBL" id="QEOP01000002">
    <property type="protein sequence ID" value="PVZ94898.1"/>
    <property type="molecule type" value="Genomic_DNA"/>
</dbReference>
<dbReference type="Proteomes" id="UP000244893">
    <property type="component" value="Unassembled WGS sequence"/>
</dbReference>
<keyword evidence="3" id="KW-1185">Reference proteome</keyword>
<organism evidence="2 3">
    <name type="scientific">Amnibacterium flavum</name>
    <dbReference type="NCBI Taxonomy" id="2173173"/>
    <lineage>
        <taxon>Bacteria</taxon>
        <taxon>Bacillati</taxon>
        <taxon>Actinomycetota</taxon>
        <taxon>Actinomycetes</taxon>
        <taxon>Micrococcales</taxon>
        <taxon>Microbacteriaceae</taxon>
        <taxon>Amnibacterium</taxon>
    </lineage>
</organism>
<proteinExistence type="predicted"/>
<comment type="caution">
    <text evidence="2">The sequence shown here is derived from an EMBL/GenBank/DDBJ whole genome shotgun (WGS) entry which is preliminary data.</text>
</comment>
<reference evidence="2 3" key="1">
    <citation type="submission" date="2018-05" db="EMBL/GenBank/DDBJ databases">
        <title>Amnibacterium sp. M8JJ-5, whole genome shotgun sequence.</title>
        <authorList>
            <person name="Tuo L."/>
        </authorList>
    </citation>
    <scope>NUCLEOTIDE SEQUENCE [LARGE SCALE GENOMIC DNA]</scope>
    <source>
        <strain evidence="2 3">M8JJ-5</strain>
    </source>
</reference>
<feature type="transmembrane region" description="Helical" evidence="1">
    <location>
        <begin position="44"/>
        <end position="63"/>
    </location>
</feature>
<gene>
    <name evidence="2" type="ORF">DDQ50_11375</name>
</gene>
<sequence length="71" mass="7659">MGALSDIGFTSNVAFVGGFVSIIASLVTWLASRGKKDDKAQSDRWGIFIGHWAPTFFALGIALKLEESKKV</sequence>
<dbReference type="OrthoDB" id="9815586at2"/>
<evidence type="ECO:0000313" key="3">
    <source>
        <dbReference type="Proteomes" id="UP000244893"/>
    </source>
</evidence>